<dbReference type="Pfam" id="PF01297">
    <property type="entry name" value="ZnuA"/>
    <property type="match status" value="1"/>
</dbReference>
<dbReference type="SUPFAM" id="SSF53807">
    <property type="entry name" value="Helical backbone' metal receptor"/>
    <property type="match status" value="1"/>
</dbReference>
<dbReference type="RefSeq" id="WP_109765328.1">
    <property type="nucleotide sequence ID" value="NZ_QFWV02000004.1"/>
</dbReference>
<keyword evidence="5" id="KW-0862">Zinc</keyword>
<comment type="similarity">
    <text evidence="1">Belongs to the bacterial solute-binding protein 9 family.</text>
</comment>
<dbReference type="InterPro" id="IPR050492">
    <property type="entry name" value="Bact_metal-bind_prot9"/>
</dbReference>
<sequence>MRLAKSTLLASTLLTASAVAAQAEINVVASIKPIHSLVAGVMEGVGKPGLIVQGAGSPHTYAMRPSEATMLQSAGVVFWVGQELEAFLEGALESVAADATIVELMDAHDLVKLEFREGGAFDTHDHGDDDEQAHDHGHDHDHDHDKETAEAGHDHDHGHGHDGADPHIWLDPMNAKALVHEIRQALVEADPANAATYEANAGALEARLDALIADVETELAGLSGRGFIVFHDGYHYFENRFGLEAAGSITVSPEVMPGAERIAELRETVRDAGAACVFSEPQFEPQLVSTVIEGTAAKSGVLDPLGAELEKGPDLYFELIRNMTTSFKDCLTPES</sequence>
<evidence type="ECO:0000256" key="2">
    <source>
        <dbReference type="ARBA" id="ARBA00015915"/>
    </source>
</evidence>
<feature type="signal peptide" evidence="7">
    <location>
        <begin position="1"/>
        <end position="20"/>
    </location>
</feature>
<accession>A0A3A8AFB4</accession>
<keyword evidence="9" id="KW-1185">Reference proteome</keyword>
<evidence type="ECO:0000256" key="6">
    <source>
        <dbReference type="SAM" id="MobiDB-lite"/>
    </source>
</evidence>
<evidence type="ECO:0000256" key="7">
    <source>
        <dbReference type="SAM" id="SignalP"/>
    </source>
</evidence>
<comment type="caution">
    <text evidence="8">The sequence shown here is derived from an EMBL/GenBank/DDBJ whole genome shotgun (WGS) entry which is preliminary data.</text>
</comment>
<evidence type="ECO:0000256" key="5">
    <source>
        <dbReference type="ARBA" id="ARBA00022906"/>
    </source>
</evidence>
<evidence type="ECO:0000256" key="3">
    <source>
        <dbReference type="ARBA" id="ARBA00022448"/>
    </source>
</evidence>
<dbReference type="Proteomes" id="UP000246132">
    <property type="component" value="Unassembled WGS sequence"/>
</dbReference>
<keyword evidence="3" id="KW-0813">Transport</keyword>
<dbReference type="PANTHER" id="PTHR42953">
    <property type="entry name" value="HIGH-AFFINITY ZINC UPTAKE SYSTEM PROTEIN ZNUA-RELATED"/>
    <property type="match status" value="1"/>
</dbReference>
<proteinExistence type="inferred from homology"/>
<feature type="compositionally biased region" description="Basic and acidic residues" evidence="6">
    <location>
        <begin position="122"/>
        <end position="165"/>
    </location>
</feature>
<keyword evidence="5" id="KW-0864">Zinc transport</keyword>
<dbReference type="Gene3D" id="3.40.50.1980">
    <property type="entry name" value="Nitrogenase molybdenum iron protein domain"/>
    <property type="match status" value="2"/>
</dbReference>
<feature type="chain" id="PRO_5018754813" description="High-affinity zinc uptake system protein ZnuA" evidence="7">
    <location>
        <begin position="21"/>
        <end position="335"/>
    </location>
</feature>
<reference evidence="8 9" key="1">
    <citation type="journal article" date="2018" name="Int. J. Syst. Bacteriol.">
        <title>Oceaniradius stylonemae gen. nov., sp. nov., isolated from a red alga, Stylonema cornu-cervi.</title>
        <authorList>
            <person name="Jeong S."/>
        </authorList>
    </citation>
    <scope>NUCLEOTIDE SEQUENCE [LARGE SCALE GENOMIC DNA]</scope>
    <source>
        <strain evidence="8 9">StC1</strain>
    </source>
</reference>
<dbReference type="InterPro" id="IPR006127">
    <property type="entry name" value="ZnuA-like"/>
</dbReference>
<gene>
    <name evidence="8" type="ORF">DEM25_008365</name>
</gene>
<dbReference type="OrthoDB" id="7346865at2"/>
<protein>
    <recommendedName>
        <fullName evidence="2">High-affinity zinc uptake system protein ZnuA</fullName>
    </recommendedName>
</protein>
<dbReference type="AlphaFoldDB" id="A0A3A8AFB4"/>
<name>A0A3A8AFB4_9HYPH</name>
<organism evidence="8 9">
    <name type="scientific">Oceaniradius stylonematis</name>
    <dbReference type="NCBI Taxonomy" id="2184161"/>
    <lineage>
        <taxon>Bacteria</taxon>
        <taxon>Pseudomonadati</taxon>
        <taxon>Pseudomonadota</taxon>
        <taxon>Alphaproteobacteria</taxon>
        <taxon>Hyphomicrobiales</taxon>
        <taxon>Ahrensiaceae</taxon>
        <taxon>Oceaniradius</taxon>
    </lineage>
</organism>
<dbReference type="GO" id="GO:0006829">
    <property type="term" value="P:zinc ion transport"/>
    <property type="evidence" value="ECO:0007669"/>
    <property type="project" value="UniProtKB-KW"/>
</dbReference>
<evidence type="ECO:0000256" key="4">
    <source>
        <dbReference type="ARBA" id="ARBA00022729"/>
    </source>
</evidence>
<evidence type="ECO:0000313" key="8">
    <source>
        <dbReference type="EMBL" id="RKF07749.1"/>
    </source>
</evidence>
<evidence type="ECO:0000313" key="9">
    <source>
        <dbReference type="Proteomes" id="UP000246132"/>
    </source>
</evidence>
<feature type="region of interest" description="Disordered" evidence="6">
    <location>
        <begin position="122"/>
        <end position="166"/>
    </location>
</feature>
<dbReference type="GO" id="GO:0046872">
    <property type="term" value="F:metal ion binding"/>
    <property type="evidence" value="ECO:0007669"/>
    <property type="project" value="InterPro"/>
</dbReference>
<keyword evidence="5" id="KW-0406">Ion transport</keyword>
<keyword evidence="4 7" id="KW-0732">Signal</keyword>
<evidence type="ECO:0000256" key="1">
    <source>
        <dbReference type="ARBA" id="ARBA00011028"/>
    </source>
</evidence>
<dbReference type="EMBL" id="QFWV02000004">
    <property type="protein sequence ID" value="RKF07749.1"/>
    <property type="molecule type" value="Genomic_DNA"/>
</dbReference>
<dbReference type="PANTHER" id="PTHR42953:SF3">
    <property type="entry name" value="HIGH-AFFINITY ZINC UPTAKE SYSTEM PROTEIN ZNUA"/>
    <property type="match status" value="1"/>
</dbReference>